<dbReference type="Pfam" id="PF01266">
    <property type="entry name" value="DAO"/>
    <property type="match status" value="1"/>
</dbReference>
<keyword evidence="2" id="KW-0560">Oxidoreductase</keyword>
<feature type="domain" description="FAD dependent oxidoreductase" evidence="3">
    <location>
        <begin position="2"/>
        <end position="422"/>
    </location>
</feature>
<comment type="caution">
    <text evidence="4">The sequence shown here is derived from an EMBL/GenBank/DDBJ whole genome shotgun (WGS) entry which is preliminary data.</text>
</comment>
<sequence length="442" mass="47971">MRVALIGAGINGVTTAYELALDGHEVTVYEQRGSIAAQASFAQAGLMAPGHLQPLAAPSLTGALLNPLLRRPATLERLCSVHPGLLPWLWRWWRANRAPGRLASLRQLHSLVHYSQTRLHQLDHDLGLEHEHSQGHLVLLRSKRERQQAEASMAVLHELGERADLLDPAQAQLIEPALQAGDQLIGALHLPGDEVVNGRQFAHRLKDEARRLGVQFHFHHDVISVVAGTQPLVMAQARDDMLESQPNDELRSNPPSTVLQAEGAQSFDAVIICAGQGAANLLKPLGVRLNTQLVHGYSITAPLHLPEASPDPGPRSALTDERHQVSITRLGHRVRVAGGYEVGGRDKAWRQGSVDTLYRVLDDWFPGAARTSRATEWRGTRVMTPDGLPVLGASGAPGIWLNLAHGQHGWAEACGAARILADQITGRSGAIDVAQLGAQRFR</sequence>
<reference evidence="4 5" key="1">
    <citation type="submission" date="2024-04" db="EMBL/GenBank/DDBJ databases">
        <title>Novel species of the genus Ideonella isolated from streams.</title>
        <authorList>
            <person name="Lu H."/>
        </authorList>
    </citation>
    <scope>NUCLEOTIDE SEQUENCE [LARGE SCALE GENOMIC DNA]</scope>
    <source>
        <strain evidence="4 5">LYT19W</strain>
    </source>
</reference>
<evidence type="ECO:0000256" key="1">
    <source>
        <dbReference type="ARBA" id="ARBA00009410"/>
    </source>
</evidence>
<dbReference type="EMBL" id="JBBUTI010000004">
    <property type="protein sequence ID" value="MEK8046042.1"/>
    <property type="molecule type" value="Genomic_DNA"/>
</dbReference>
<dbReference type="Proteomes" id="UP001379945">
    <property type="component" value="Unassembled WGS sequence"/>
</dbReference>
<keyword evidence="5" id="KW-1185">Reference proteome</keyword>
<dbReference type="Gene3D" id="3.50.50.60">
    <property type="entry name" value="FAD/NAD(P)-binding domain"/>
    <property type="match status" value="2"/>
</dbReference>
<accession>A0ABU9C6J3</accession>
<dbReference type="PANTHER" id="PTHR13847:SF280">
    <property type="entry name" value="D-AMINO ACID DEHYDROGENASE"/>
    <property type="match status" value="1"/>
</dbReference>
<dbReference type="SUPFAM" id="SSF51905">
    <property type="entry name" value="FAD/NAD(P)-binding domain"/>
    <property type="match status" value="1"/>
</dbReference>
<comment type="similarity">
    <text evidence="1">Belongs to the DadA oxidoreductase family.</text>
</comment>
<dbReference type="PANTHER" id="PTHR13847">
    <property type="entry name" value="SARCOSINE DEHYDROGENASE-RELATED"/>
    <property type="match status" value="1"/>
</dbReference>
<evidence type="ECO:0000259" key="3">
    <source>
        <dbReference type="Pfam" id="PF01266"/>
    </source>
</evidence>
<organism evidence="4 5">
    <name type="scientific">Ideonella margarita</name>
    <dbReference type="NCBI Taxonomy" id="2984191"/>
    <lineage>
        <taxon>Bacteria</taxon>
        <taxon>Pseudomonadati</taxon>
        <taxon>Pseudomonadota</taxon>
        <taxon>Betaproteobacteria</taxon>
        <taxon>Burkholderiales</taxon>
        <taxon>Sphaerotilaceae</taxon>
        <taxon>Ideonella</taxon>
    </lineage>
</organism>
<evidence type="ECO:0000256" key="2">
    <source>
        <dbReference type="ARBA" id="ARBA00023002"/>
    </source>
</evidence>
<evidence type="ECO:0000313" key="5">
    <source>
        <dbReference type="Proteomes" id="UP001379945"/>
    </source>
</evidence>
<dbReference type="InterPro" id="IPR006076">
    <property type="entry name" value="FAD-dep_OxRdtase"/>
</dbReference>
<dbReference type="RefSeq" id="WP_341398324.1">
    <property type="nucleotide sequence ID" value="NZ_JBBUTI010000004.1"/>
</dbReference>
<gene>
    <name evidence="4" type="ORF">AACH00_06795</name>
</gene>
<proteinExistence type="inferred from homology"/>
<protein>
    <submittedName>
        <fullName evidence="4">FAD-dependent oxidoreductase</fullName>
    </submittedName>
</protein>
<dbReference type="Gene3D" id="3.30.9.10">
    <property type="entry name" value="D-Amino Acid Oxidase, subunit A, domain 2"/>
    <property type="match status" value="1"/>
</dbReference>
<dbReference type="InterPro" id="IPR036188">
    <property type="entry name" value="FAD/NAD-bd_sf"/>
</dbReference>
<dbReference type="SUPFAM" id="SSF54373">
    <property type="entry name" value="FAD-linked reductases, C-terminal domain"/>
    <property type="match status" value="1"/>
</dbReference>
<name>A0ABU9C6J3_9BURK</name>
<evidence type="ECO:0000313" key="4">
    <source>
        <dbReference type="EMBL" id="MEK8046042.1"/>
    </source>
</evidence>